<dbReference type="Proteomes" id="UP000580250">
    <property type="component" value="Unassembled WGS sequence"/>
</dbReference>
<dbReference type="EMBL" id="CAJEWN010000275">
    <property type="protein sequence ID" value="CAD2176392.1"/>
    <property type="molecule type" value="Genomic_DNA"/>
</dbReference>
<protein>
    <submittedName>
        <fullName evidence="1">Uncharacterized protein</fullName>
    </submittedName>
</protein>
<evidence type="ECO:0000313" key="2">
    <source>
        <dbReference type="Proteomes" id="UP000580250"/>
    </source>
</evidence>
<comment type="caution">
    <text evidence="1">The sequence shown here is derived from an EMBL/GenBank/DDBJ whole genome shotgun (WGS) entry which is preliminary data.</text>
</comment>
<evidence type="ECO:0000313" key="1">
    <source>
        <dbReference type="EMBL" id="CAD2176392.1"/>
    </source>
</evidence>
<reference evidence="1 2" key="1">
    <citation type="submission" date="2020-08" db="EMBL/GenBank/DDBJ databases">
        <authorList>
            <person name="Koutsovoulos G."/>
            <person name="Danchin GJ E."/>
        </authorList>
    </citation>
    <scope>NUCLEOTIDE SEQUENCE [LARGE SCALE GENOMIC DNA]</scope>
</reference>
<sequence>MSRLVDYPTVYSPNVRDTITNLNQTIKQKDEIINLLEGELKKRSAHDRVCCICGATHSQNWYRHSEPEHYKCNRCYNKHRRAMKKADKIKQIYQMNDI</sequence>
<gene>
    <name evidence="1" type="ORF">MENT_LOCUS28201</name>
</gene>
<dbReference type="SUPFAM" id="SSF57716">
    <property type="entry name" value="Glucocorticoid receptor-like (DNA-binding domain)"/>
    <property type="match status" value="1"/>
</dbReference>
<organism evidence="1 2">
    <name type="scientific">Meloidogyne enterolobii</name>
    <name type="common">Root-knot nematode worm</name>
    <name type="synonym">Meloidogyne mayaguensis</name>
    <dbReference type="NCBI Taxonomy" id="390850"/>
    <lineage>
        <taxon>Eukaryota</taxon>
        <taxon>Metazoa</taxon>
        <taxon>Ecdysozoa</taxon>
        <taxon>Nematoda</taxon>
        <taxon>Chromadorea</taxon>
        <taxon>Rhabditida</taxon>
        <taxon>Tylenchina</taxon>
        <taxon>Tylenchomorpha</taxon>
        <taxon>Tylenchoidea</taxon>
        <taxon>Meloidogynidae</taxon>
        <taxon>Meloidogyninae</taxon>
        <taxon>Meloidogyne</taxon>
    </lineage>
</organism>
<name>A0A6V7VNR5_MELEN</name>
<proteinExistence type="predicted"/>
<accession>A0A6V7VNR5</accession>
<dbReference type="AlphaFoldDB" id="A0A6V7VNR5"/>